<evidence type="ECO:0000259" key="4">
    <source>
        <dbReference type="Pfam" id="PF00808"/>
    </source>
</evidence>
<reference evidence="5" key="1">
    <citation type="journal article" date="2023" name="G3 (Bethesda)">
        <title>Whole genome assembly and annotation of the endangered Caribbean coral Acropora cervicornis.</title>
        <authorList>
            <person name="Selwyn J.D."/>
            <person name="Vollmer S.V."/>
        </authorList>
    </citation>
    <scope>NUCLEOTIDE SEQUENCE</scope>
    <source>
        <strain evidence="5">K2</strain>
    </source>
</reference>
<dbReference type="PANTHER" id="PTHR10252:SF5">
    <property type="entry name" value="DR1-ASSOCIATED COREPRESSOR"/>
    <property type="match status" value="1"/>
</dbReference>
<accession>A0AAD9QWY2</accession>
<evidence type="ECO:0000313" key="6">
    <source>
        <dbReference type="Proteomes" id="UP001249851"/>
    </source>
</evidence>
<comment type="caution">
    <text evidence="5">The sequence shown here is derived from an EMBL/GenBank/DDBJ whole genome shotgun (WGS) entry which is preliminary data.</text>
</comment>
<dbReference type="GO" id="GO:0016251">
    <property type="term" value="F:RNA polymerase II general transcription initiation factor activity"/>
    <property type="evidence" value="ECO:0007669"/>
    <property type="project" value="TreeGrafter"/>
</dbReference>
<protein>
    <submittedName>
        <fullName evidence="5">Dr1-associated corepressor</fullName>
    </submittedName>
</protein>
<comment type="subcellular location">
    <subcellularLocation>
        <location evidence="1">Nucleus</location>
    </subcellularLocation>
</comment>
<reference evidence="5" key="2">
    <citation type="journal article" date="2023" name="Science">
        <title>Genomic signatures of disease resistance in endangered staghorn corals.</title>
        <authorList>
            <person name="Vollmer S.V."/>
            <person name="Selwyn J.D."/>
            <person name="Despard B.A."/>
            <person name="Roesel C.L."/>
        </authorList>
    </citation>
    <scope>NUCLEOTIDE SEQUENCE</scope>
    <source>
        <strain evidence="5">K2</strain>
    </source>
</reference>
<dbReference type="CDD" id="cd22906">
    <property type="entry name" value="HFD_DRAP1"/>
    <property type="match status" value="1"/>
</dbReference>
<proteinExistence type="predicted"/>
<organism evidence="5 6">
    <name type="scientific">Acropora cervicornis</name>
    <name type="common">Staghorn coral</name>
    <dbReference type="NCBI Taxonomy" id="6130"/>
    <lineage>
        <taxon>Eukaryota</taxon>
        <taxon>Metazoa</taxon>
        <taxon>Cnidaria</taxon>
        <taxon>Anthozoa</taxon>
        <taxon>Hexacorallia</taxon>
        <taxon>Scleractinia</taxon>
        <taxon>Astrocoeniina</taxon>
        <taxon>Acroporidae</taxon>
        <taxon>Acropora</taxon>
    </lineage>
</organism>
<feature type="compositionally biased region" description="Low complexity" evidence="3">
    <location>
        <begin position="181"/>
        <end position="196"/>
    </location>
</feature>
<evidence type="ECO:0000256" key="2">
    <source>
        <dbReference type="ARBA" id="ARBA00023242"/>
    </source>
</evidence>
<dbReference type="EMBL" id="JARQWQ010000011">
    <property type="protein sequence ID" value="KAK2568946.1"/>
    <property type="molecule type" value="Genomic_DNA"/>
</dbReference>
<feature type="compositionally biased region" description="Acidic residues" evidence="3">
    <location>
        <begin position="197"/>
        <end position="213"/>
    </location>
</feature>
<feature type="region of interest" description="Disordered" evidence="3">
    <location>
        <begin position="158"/>
        <end position="283"/>
    </location>
</feature>
<dbReference type="InterPro" id="IPR050568">
    <property type="entry name" value="Transcr_DNA_Rep_Reg"/>
</dbReference>
<keyword evidence="2" id="KW-0539">Nucleus</keyword>
<dbReference type="GO" id="GO:0001046">
    <property type="term" value="F:core promoter sequence-specific DNA binding"/>
    <property type="evidence" value="ECO:0007669"/>
    <property type="project" value="TreeGrafter"/>
</dbReference>
<gene>
    <name evidence="5" type="ORF">P5673_007022</name>
</gene>
<feature type="compositionally biased region" description="Basic residues" evidence="3">
    <location>
        <begin position="171"/>
        <end position="180"/>
    </location>
</feature>
<dbReference type="Gene3D" id="1.10.20.10">
    <property type="entry name" value="Histone, subunit A"/>
    <property type="match status" value="1"/>
</dbReference>
<dbReference type="InterPro" id="IPR009072">
    <property type="entry name" value="Histone-fold"/>
</dbReference>
<evidence type="ECO:0000256" key="1">
    <source>
        <dbReference type="ARBA" id="ARBA00004123"/>
    </source>
</evidence>
<keyword evidence="6" id="KW-1185">Reference proteome</keyword>
<dbReference type="GO" id="GO:0017054">
    <property type="term" value="C:negative cofactor 2 complex"/>
    <property type="evidence" value="ECO:0007669"/>
    <property type="project" value="TreeGrafter"/>
</dbReference>
<dbReference type="Proteomes" id="UP001249851">
    <property type="component" value="Unassembled WGS sequence"/>
</dbReference>
<sequence length="283" mass="30949">MPSKKKKFNARFPPARIKKIMQTDEDVGKVAAAVPVIICILNANIIFKIRICEDEAATLLIIPAIILAKALEMFVQSLVERASEYTRSRNAKTMTPSHLKSCITSENQFDFLKDLVANVPDLPSHEEEHDGEPKQKRWEKRNALLKCSCNSNVFTPCRKRATRKPPAQSKEKKKSGKKKSQASTTTAAAAAPVAVVESDESDEELESEDEDSSSEGTSNHTNATNSMGNCSSSTALPSITLTRPSTDQSEESESSASMAIPMLGHIPGMISNSLDDEDDDYDS</sequence>
<dbReference type="InterPro" id="IPR003958">
    <property type="entry name" value="CBFA_NFYB_domain"/>
</dbReference>
<feature type="compositionally biased region" description="Polar residues" evidence="3">
    <location>
        <begin position="216"/>
        <end position="247"/>
    </location>
</feature>
<feature type="domain" description="Transcription factor CBF/NF-Y/archaeal histone" evidence="4">
    <location>
        <begin position="10"/>
        <end position="38"/>
    </location>
</feature>
<evidence type="ECO:0000313" key="5">
    <source>
        <dbReference type="EMBL" id="KAK2568946.1"/>
    </source>
</evidence>
<dbReference type="Pfam" id="PF00808">
    <property type="entry name" value="CBFD_NFYB_HMF"/>
    <property type="match status" value="2"/>
</dbReference>
<feature type="domain" description="Transcription factor CBF/NF-Y/archaeal histone" evidence="4">
    <location>
        <begin position="66"/>
        <end position="103"/>
    </location>
</feature>
<evidence type="ECO:0000256" key="3">
    <source>
        <dbReference type="SAM" id="MobiDB-lite"/>
    </source>
</evidence>
<dbReference type="AlphaFoldDB" id="A0AAD9QWY2"/>
<dbReference type="GO" id="GO:0046982">
    <property type="term" value="F:protein heterodimerization activity"/>
    <property type="evidence" value="ECO:0007669"/>
    <property type="project" value="InterPro"/>
</dbReference>
<dbReference type="PANTHER" id="PTHR10252">
    <property type="entry name" value="HISTONE-LIKE TRANSCRIPTION FACTOR CCAAT-RELATED"/>
    <property type="match status" value="1"/>
</dbReference>
<name>A0AAD9QWY2_ACRCE</name>
<feature type="compositionally biased region" description="Acidic residues" evidence="3">
    <location>
        <begin position="274"/>
        <end position="283"/>
    </location>
</feature>
<dbReference type="SUPFAM" id="SSF47113">
    <property type="entry name" value="Histone-fold"/>
    <property type="match status" value="2"/>
</dbReference>